<evidence type="ECO:0000256" key="2">
    <source>
        <dbReference type="ARBA" id="ARBA00022478"/>
    </source>
</evidence>
<dbReference type="Pfam" id="PF05132">
    <property type="entry name" value="RNA_pol_Rpc4"/>
    <property type="match status" value="1"/>
</dbReference>
<proteinExistence type="predicted"/>
<dbReference type="GO" id="GO:0005666">
    <property type="term" value="C:RNA polymerase III complex"/>
    <property type="evidence" value="ECO:0007669"/>
    <property type="project" value="InterPro"/>
</dbReference>
<evidence type="ECO:0000313" key="6">
    <source>
        <dbReference type="EMBL" id="SGZ51452.1"/>
    </source>
</evidence>
<evidence type="ECO:0000256" key="4">
    <source>
        <dbReference type="ARBA" id="ARBA00023242"/>
    </source>
</evidence>
<keyword evidence="3" id="KW-0804">Transcription</keyword>
<dbReference type="PANTHER" id="PTHR13408">
    <property type="entry name" value="DNA-DIRECTED RNA POLYMERASE III"/>
    <property type="match status" value="1"/>
</dbReference>
<name>A0A1L0D4M0_9ASCO</name>
<evidence type="ECO:0000313" key="7">
    <source>
        <dbReference type="Proteomes" id="UP000182259"/>
    </source>
</evidence>
<feature type="compositionally biased region" description="Basic and acidic residues" evidence="5">
    <location>
        <begin position="29"/>
        <end position="47"/>
    </location>
</feature>
<dbReference type="Proteomes" id="UP000182259">
    <property type="component" value="Chromosome II"/>
</dbReference>
<organism evidence="6 7">
    <name type="scientific">Sungouiella intermedia</name>
    <dbReference type="NCBI Taxonomy" id="45354"/>
    <lineage>
        <taxon>Eukaryota</taxon>
        <taxon>Fungi</taxon>
        <taxon>Dikarya</taxon>
        <taxon>Ascomycota</taxon>
        <taxon>Saccharomycotina</taxon>
        <taxon>Pichiomycetes</taxon>
        <taxon>Metschnikowiaceae</taxon>
        <taxon>Sungouiella</taxon>
    </lineage>
</organism>
<reference evidence="7" key="1">
    <citation type="submission" date="2016-10" db="EMBL/GenBank/DDBJ databases">
        <authorList>
            <person name="Geijer C."/>
            <person name="Jareborg N."/>
            <person name="Dainat J."/>
        </authorList>
    </citation>
    <scope>NUCLEOTIDE SEQUENCE [LARGE SCALE GENOMIC DNA]</scope>
    <source>
        <strain evidence="7">PYCC 4715</strain>
    </source>
</reference>
<gene>
    <name evidence="6" type="ORF">SAMEA4029009_CIC11G00000004304</name>
</gene>
<accession>A0A1L0D4M0</accession>
<dbReference type="GO" id="GO:0003677">
    <property type="term" value="F:DNA binding"/>
    <property type="evidence" value="ECO:0007669"/>
    <property type="project" value="InterPro"/>
</dbReference>
<dbReference type="GO" id="GO:0042797">
    <property type="term" value="P:tRNA transcription by RNA polymerase III"/>
    <property type="evidence" value="ECO:0007669"/>
    <property type="project" value="TreeGrafter"/>
</dbReference>
<feature type="compositionally biased region" description="Low complexity" evidence="5">
    <location>
        <begin position="84"/>
        <end position="100"/>
    </location>
</feature>
<feature type="region of interest" description="Disordered" evidence="5">
    <location>
        <begin position="1"/>
        <end position="102"/>
    </location>
</feature>
<evidence type="ECO:0000256" key="3">
    <source>
        <dbReference type="ARBA" id="ARBA00023163"/>
    </source>
</evidence>
<protein>
    <submittedName>
        <fullName evidence="6">CIC11C00000004304</fullName>
    </submittedName>
</protein>
<evidence type="ECO:0000256" key="5">
    <source>
        <dbReference type="SAM" id="MobiDB-lite"/>
    </source>
</evidence>
<dbReference type="EMBL" id="LT635765">
    <property type="protein sequence ID" value="SGZ51452.1"/>
    <property type="molecule type" value="Genomic_DNA"/>
</dbReference>
<dbReference type="InterPro" id="IPR007811">
    <property type="entry name" value="RPC4"/>
</dbReference>
<evidence type="ECO:0000256" key="1">
    <source>
        <dbReference type="ARBA" id="ARBA00004123"/>
    </source>
</evidence>
<feature type="compositionally biased region" description="Polar residues" evidence="5">
    <location>
        <begin position="1"/>
        <end position="10"/>
    </location>
</feature>
<feature type="compositionally biased region" description="Basic residues" evidence="5">
    <location>
        <begin position="19"/>
        <end position="28"/>
    </location>
</feature>
<dbReference type="AlphaFoldDB" id="A0A1L0D4M0"/>
<keyword evidence="4" id="KW-0539">Nucleus</keyword>
<comment type="subcellular location">
    <subcellularLocation>
        <location evidence="1">Nucleus</location>
    </subcellularLocation>
</comment>
<dbReference type="PANTHER" id="PTHR13408:SF0">
    <property type="entry name" value="DNA-DIRECTED RNA POLYMERASE III SUBUNIT RPC4"/>
    <property type="match status" value="1"/>
</dbReference>
<keyword evidence="2" id="KW-0240">DNA-directed RNA polymerase</keyword>
<feature type="region of interest" description="Disordered" evidence="5">
    <location>
        <begin position="120"/>
        <end position="142"/>
    </location>
</feature>
<sequence length="377" mass="40470">MSNRLESLNSKKPAGKPALKFKPKAVARKSKEDRDKDAALIKSEDKPMSPAPSRGRGGARGRGGRGRGASYVGTHVVSAGPLASGSVSMGGTTSSKTGLTNDKIYGADSSLNAAAVSNLKLKNRKLKSPTPLDQESEEEDDPTKINMSKEYLFEDSETLLFPVRPHKDTPAPGQSIPPSVTVLVNSSRAVTAETVKSEVLDDVAESTPGFFNDPIERAEHDKRIDDQHAIVDLLTSNMANLKADEESPEVPPEDSKYILFHIPQVLAQEDNEVVPKSNFASQSVLNFEGHIGNLNFHKSGKISMTLGGGTVFDVTQGMPTTFLQEVFVVDSHEARKKPEDEEDEMVDLLDADGGKIGGNIFRLGEVAGKLIATPALP</sequence>